<evidence type="ECO:0000313" key="2">
    <source>
        <dbReference type="EMBL" id="GFO29079.1"/>
    </source>
</evidence>
<evidence type="ECO:0000313" key="3">
    <source>
        <dbReference type="Proteomes" id="UP000735302"/>
    </source>
</evidence>
<accession>A0AAV4CD80</accession>
<gene>
    <name evidence="2" type="ORF">PoB_005558400</name>
</gene>
<dbReference type="EMBL" id="BLXT01006120">
    <property type="protein sequence ID" value="GFO29079.1"/>
    <property type="molecule type" value="Genomic_DNA"/>
</dbReference>
<sequence>MFVDMFEDDDGGGGVGGDDDDDDDDGGGGGVLCLLCEGHKEQEIEGVTPSADRSSALRVLDSFGDWAVVTNKER</sequence>
<organism evidence="2 3">
    <name type="scientific">Plakobranchus ocellatus</name>
    <dbReference type="NCBI Taxonomy" id="259542"/>
    <lineage>
        <taxon>Eukaryota</taxon>
        <taxon>Metazoa</taxon>
        <taxon>Spiralia</taxon>
        <taxon>Lophotrochozoa</taxon>
        <taxon>Mollusca</taxon>
        <taxon>Gastropoda</taxon>
        <taxon>Heterobranchia</taxon>
        <taxon>Euthyneura</taxon>
        <taxon>Panpulmonata</taxon>
        <taxon>Sacoglossa</taxon>
        <taxon>Placobranchoidea</taxon>
        <taxon>Plakobranchidae</taxon>
        <taxon>Plakobranchus</taxon>
    </lineage>
</organism>
<protein>
    <submittedName>
        <fullName evidence="2">Uncharacterized protein</fullName>
    </submittedName>
</protein>
<dbReference type="AlphaFoldDB" id="A0AAV4CD80"/>
<feature type="compositionally biased region" description="Acidic residues" evidence="1">
    <location>
        <begin position="1"/>
        <end position="26"/>
    </location>
</feature>
<comment type="caution">
    <text evidence="2">The sequence shown here is derived from an EMBL/GenBank/DDBJ whole genome shotgun (WGS) entry which is preliminary data.</text>
</comment>
<evidence type="ECO:0000256" key="1">
    <source>
        <dbReference type="SAM" id="MobiDB-lite"/>
    </source>
</evidence>
<feature type="region of interest" description="Disordered" evidence="1">
    <location>
        <begin position="1"/>
        <end position="30"/>
    </location>
</feature>
<reference evidence="2 3" key="1">
    <citation type="journal article" date="2021" name="Elife">
        <title>Chloroplast acquisition without the gene transfer in kleptoplastic sea slugs, Plakobranchus ocellatus.</title>
        <authorList>
            <person name="Maeda T."/>
            <person name="Takahashi S."/>
            <person name="Yoshida T."/>
            <person name="Shimamura S."/>
            <person name="Takaki Y."/>
            <person name="Nagai Y."/>
            <person name="Toyoda A."/>
            <person name="Suzuki Y."/>
            <person name="Arimoto A."/>
            <person name="Ishii H."/>
            <person name="Satoh N."/>
            <person name="Nishiyama T."/>
            <person name="Hasebe M."/>
            <person name="Maruyama T."/>
            <person name="Minagawa J."/>
            <person name="Obokata J."/>
            <person name="Shigenobu S."/>
        </authorList>
    </citation>
    <scope>NUCLEOTIDE SEQUENCE [LARGE SCALE GENOMIC DNA]</scope>
</reference>
<dbReference type="Proteomes" id="UP000735302">
    <property type="component" value="Unassembled WGS sequence"/>
</dbReference>
<keyword evidence="3" id="KW-1185">Reference proteome</keyword>
<name>A0AAV4CD80_9GAST</name>
<proteinExistence type="predicted"/>